<proteinExistence type="predicted"/>
<evidence type="ECO:0000313" key="3">
    <source>
        <dbReference type="Proteomes" id="UP000245942"/>
    </source>
</evidence>
<keyword evidence="1" id="KW-1133">Transmembrane helix</keyword>
<dbReference type="Proteomes" id="UP000245942">
    <property type="component" value="Unassembled WGS sequence"/>
</dbReference>
<name>A0A316U7S3_9BASI</name>
<evidence type="ECO:0000256" key="1">
    <source>
        <dbReference type="SAM" id="Phobius"/>
    </source>
</evidence>
<evidence type="ECO:0000313" key="2">
    <source>
        <dbReference type="EMBL" id="PWN21289.1"/>
    </source>
</evidence>
<keyword evidence="3" id="KW-1185">Reference proteome</keyword>
<dbReference type="EMBL" id="KZ819325">
    <property type="protein sequence ID" value="PWN21289.1"/>
    <property type="molecule type" value="Genomic_DNA"/>
</dbReference>
<sequence length="204" mass="21837">MPVTLALSTIDLAARAVGVVGSGCMFGTTYATSSVIVPMIFAESTLSNSQRLTLWNNQFDSSVSRWLPFALAPSFIGYTIAAIRTLTLARKGGKSGELKLPSGKVASTARRGNRYFPGESGKVLALAAGTLFLFPIYTKLFILRSVGELKTMHQDAANANAAGQTEKITSLIREWELKHRGRIALAALSFGLGVWDLVSLIVNA</sequence>
<evidence type="ECO:0008006" key="4">
    <source>
        <dbReference type="Google" id="ProtNLM"/>
    </source>
</evidence>
<accession>A0A316U7S3</accession>
<protein>
    <recommendedName>
        <fullName evidence="4">DUF1772-domain-containing protein</fullName>
    </recommendedName>
</protein>
<organism evidence="2 3">
    <name type="scientific">Pseudomicrostroma glucosiphilum</name>
    <dbReference type="NCBI Taxonomy" id="1684307"/>
    <lineage>
        <taxon>Eukaryota</taxon>
        <taxon>Fungi</taxon>
        <taxon>Dikarya</taxon>
        <taxon>Basidiomycota</taxon>
        <taxon>Ustilaginomycotina</taxon>
        <taxon>Exobasidiomycetes</taxon>
        <taxon>Microstromatales</taxon>
        <taxon>Microstromatales incertae sedis</taxon>
        <taxon>Pseudomicrostroma</taxon>
    </lineage>
</organism>
<keyword evidence="1" id="KW-0472">Membrane</keyword>
<dbReference type="GeneID" id="37013929"/>
<dbReference type="AlphaFoldDB" id="A0A316U7S3"/>
<reference evidence="2 3" key="1">
    <citation type="journal article" date="2018" name="Mol. Biol. Evol.">
        <title>Broad Genomic Sampling Reveals a Smut Pathogenic Ancestry of the Fungal Clade Ustilaginomycotina.</title>
        <authorList>
            <person name="Kijpornyongpan T."/>
            <person name="Mondo S.J."/>
            <person name="Barry K."/>
            <person name="Sandor L."/>
            <person name="Lee J."/>
            <person name="Lipzen A."/>
            <person name="Pangilinan J."/>
            <person name="LaButti K."/>
            <person name="Hainaut M."/>
            <person name="Henrissat B."/>
            <person name="Grigoriev I.V."/>
            <person name="Spatafora J.W."/>
            <person name="Aime M.C."/>
        </authorList>
    </citation>
    <scope>NUCLEOTIDE SEQUENCE [LARGE SCALE GENOMIC DNA]</scope>
    <source>
        <strain evidence="2 3">MCA 4718</strain>
    </source>
</reference>
<feature type="transmembrane region" description="Helical" evidence="1">
    <location>
        <begin position="183"/>
        <end position="202"/>
    </location>
</feature>
<dbReference type="RefSeq" id="XP_025348449.1">
    <property type="nucleotide sequence ID" value="XM_025492195.1"/>
</dbReference>
<feature type="transmembrane region" description="Helical" evidence="1">
    <location>
        <begin position="25"/>
        <end position="46"/>
    </location>
</feature>
<feature type="transmembrane region" description="Helical" evidence="1">
    <location>
        <begin position="123"/>
        <end position="142"/>
    </location>
</feature>
<keyword evidence="1" id="KW-0812">Transmembrane</keyword>
<feature type="transmembrane region" description="Helical" evidence="1">
    <location>
        <begin position="66"/>
        <end position="86"/>
    </location>
</feature>
<gene>
    <name evidence="2" type="ORF">BCV69DRAFT_282027</name>
</gene>